<gene>
    <name evidence="6" type="ORF">AFERRID_03260</name>
</gene>
<keyword evidence="2 4" id="KW-0238">DNA-binding</keyword>
<dbReference type="InterPro" id="IPR009057">
    <property type="entry name" value="Homeodomain-like_sf"/>
</dbReference>
<dbReference type="AlphaFoldDB" id="A0A2Z6IES1"/>
<dbReference type="Pfam" id="PF16925">
    <property type="entry name" value="TetR_C_13"/>
    <property type="match status" value="1"/>
</dbReference>
<dbReference type="InterPro" id="IPR001647">
    <property type="entry name" value="HTH_TetR"/>
</dbReference>
<dbReference type="InterPro" id="IPR011075">
    <property type="entry name" value="TetR_C"/>
</dbReference>
<dbReference type="KEGG" id="afj:AFERRID_03260"/>
<sequence>MHFLTRYRLVGILNFMMTQPLRKTRNPEQTRSDLLDAAYIEILESGFQAASLERILANTSVSKGALYHHFGTKRELGLAVVEEVIAPQLAVRWFAPFAEHNDPLVSLHRILEEKINTADESVIRYGCPLNNLIQEMSPLDEAFRCGLQQILDRWVSVMADALAEGQTAGKVRTDVEAKEVALFIVAAIEGCVGLGKNAQSVEAYRRCLRQLQLYVQSLAA</sequence>
<accession>A0A2Z6IES1</accession>
<evidence type="ECO:0000256" key="4">
    <source>
        <dbReference type="PROSITE-ProRule" id="PRU00335"/>
    </source>
</evidence>
<dbReference type="EMBL" id="AP018795">
    <property type="protein sequence ID" value="BBF64108.1"/>
    <property type="molecule type" value="Genomic_DNA"/>
</dbReference>
<evidence type="ECO:0000313" key="7">
    <source>
        <dbReference type="Proteomes" id="UP000280188"/>
    </source>
</evidence>
<dbReference type="InterPro" id="IPR036271">
    <property type="entry name" value="Tet_transcr_reg_TetR-rel_C_sf"/>
</dbReference>
<name>A0A2Z6IES1_ACIFI</name>
<protein>
    <submittedName>
        <fullName evidence="6">Transcriptional regulator AcuR</fullName>
    </submittedName>
</protein>
<dbReference type="PANTHER" id="PTHR47506:SF6">
    <property type="entry name" value="HTH-TYPE TRANSCRIPTIONAL REPRESSOR NEMR"/>
    <property type="match status" value="1"/>
</dbReference>
<evidence type="ECO:0000259" key="5">
    <source>
        <dbReference type="PROSITE" id="PS50977"/>
    </source>
</evidence>
<keyword evidence="7" id="KW-1185">Reference proteome</keyword>
<dbReference type="PROSITE" id="PS01081">
    <property type="entry name" value="HTH_TETR_1"/>
    <property type="match status" value="1"/>
</dbReference>
<keyword evidence="3" id="KW-0804">Transcription</keyword>
<dbReference type="Pfam" id="PF00440">
    <property type="entry name" value="TetR_N"/>
    <property type="match status" value="1"/>
</dbReference>
<dbReference type="PRINTS" id="PR00455">
    <property type="entry name" value="HTHTETR"/>
</dbReference>
<reference evidence="6 7" key="1">
    <citation type="journal article" date="2018" name="Microbiol. Resour. Announc.">
        <title>Complete Genome Sequence of Acidithiobacillus ferridurans JCM 18981.</title>
        <authorList>
            <person name="Miyauchi T."/>
            <person name="Kouzuma A."/>
            <person name="Abe T."/>
            <person name="Watanabe K."/>
        </authorList>
    </citation>
    <scope>NUCLEOTIDE SEQUENCE [LARGE SCALE GENOMIC DNA]</scope>
    <source>
        <strain evidence="7">ATCC 33020 / DSM 29468 / JCM 18981 / 11Fe</strain>
    </source>
</reference>
<evidence type="ECO:0000256" key="2">
    <source>
        <dbReference type="ARBA" id="ARBA00023125"/>
    </source>
</evidence>
<feature type="DNA-binding region" description="H-T-H motif" evidence="4">
    <location>
        <begin position="51"/>
        <end position="70"/>
    </location>
</feature>
<proteinExistence type="predicted"/>
<dbReference type="SUPFAM" id="SSF46689">
    <property type="entry name" value="Homeodomain-like"/>
    <property type="match status" value="1"/>
</dbReference>
<evidence type="ECO:0000256" key="3">
    <source>
        <dbReference type="ARBA" id="ARBA00023163"/>
    </source>
</evidence>
<dbReference type="SUPFAM" id="SSF48498">
    <property type="entry name" value="Tetracyclin repressor-like, C-terminal domain"/>
    <property type="match status" value="1"/>
</dbReference>
<feature type="domain" description="HTH tetR-type" evidence="5">
    <location>
        <begin position="28"/>
        <end position="88"/>
    </location>
</feature>
<dbReference type="Proteomes" id="UP000280188">
    <property type="component" value="Chromosome"/>
</dbReference>
<dbReference type="GO" id="GO:0003677">
    <property type="term" value="F:DNA binding"/>
    <property type="evidence" value="ECO:0007669"/>
    <property type="project" value="UniProtKB-UniRule"/>
</dbReference>
<dbReference type="InterPro" id="IPR023772">
    <property type="entry name" value="DNA-bd_HTH_TetR-type_CS"/>
</dbReference>
<dbReference type="PROSITE" id="PS50977">
    <property type="entry name" value="HTH_TETR_2"/>
    <property type="match status" value="1"/>
</dbReference>
<dbReference type="Gene3D" id="1.10.357.10">
    <property type="entry name" value="Tetracycline Repressor, domain 2"/>
    <property type="match status" value="1"/>
</dbReference>
<evidence type="ECO:0000256" key="1">
    <source>
        <dbReference type="ARBA" id="ARBA00023015"/>
    </source>
</evidence>
<dbReference type="PANTHER" id="PTHR47506">
    <property type="entry name" value="TRANSCRIPTIONAL REGULATORY PROTEIN"/>
    <property type="match status" value="1"/>
</dbReference>
<evidence type="ECO:0000313" key="6">
    <source>
        <dbReference type="EMBL" id="BBF64108.1"/>
    </source>
</evidence>
<organism evidence="6 7">
    <name type="scientific">Acidithiobacillus ferridurans</name>
    <dbReference type="NCBI Taxonomy" id="1232575"/>
    <lineage>
        <taxon>Bacteria</taxon>
        <taxon>Pseudomonadati</taxon>
        <taxon>Pseudomonadota</taxon>
        <taxon>Acidithiobacillia</taxon>
        <taxon>Acidithiobacillales</taxon>
        <taxon>Acidithiobacillaceae</taxon>
        <taxon>Acidithiobacillus</taxon>
    </lineage>
</organism>
<keyword evidence="1" id="KW-0805">Transcription regulation</keyword>